<organism evidence="2 3">
    <name type="scientific">Bradyrhizobium betae</name>
    <dbReference type="NCBI Taxonomy" id="244734"/>
    <lineage>
        <taxon>Bacteria</taxon>
        <taxon>Pseudomonadati</taxon>
        <taxon>Pseudomonadota</taxon>
        <taxon>Alphaproteobacteria</taxon>
        <taxon>Hyphomicrobiales</taxon>
        <taxon>Nitrobacteraceae</taxon>
        <taxon>Bradyrhizobium</taxon>
    </lineage>
</organism>
<sequence>MAARKRKSINRRITVAAPDNAATDLITDKVIFTDAGGRPIQRFDPEQLSGLPADLRGLMVQAFREHGVGQRPTTRRTTWAAILRFARYVVDDETIKTAADVDTAALGRYVLWLKAQSTSRAPRGAHATAFNTFRPLLAWCQRNRPGTLARDLEIPWNPFPGRRMHQQPRRRLPSDQIKAILSACYEEIDEVWARFQHGQDVIRRTELPPKILRGQGLDRWIWRISRIEDGRMPDRAVLEEHGIKSATLVKSWGGYRTITQYFHITTDTLVPFFLAIAIQTAANPDPLRHIRRDCLIPHPLDEHRVIIDWNKAKTNARLQKAQRRSFDRRRRYAAPNLIAMMLALTEPLVADASPMQQDRLFLTRSIYTESTRHSLRSRTEVVEHSVLRRAILRFTKRANHRIDEWNAAHPDSTRSRIAGFAPALFRGTVATEHYRASGGDILVAQSILNHANAATTETYLKSEETTRLQRQTIARLQDLMIAWVRGDKPIGAPLRLGQRRGTASFAHDCLAPVIPGRDGAERLCPHFGGCLACPGLVIPIDPEHLARILAAIDRFEQARNRLDPQRWNLLYAPSWRILTQDILPDFPAAMHEAARALANDMPALPELE</sequence>
<dbReference type="SUPFAM" id="SSF56349">
    <property type="entry name" value="DNA breaking-rejoining enzymes"/>
    <property type="match status" value="1"/>
</dbReference>
<keyword evidence="1" id="KW-0233">DNA recombination</keyword>
<dbReference type="GO" id="GO:0015074">
    <property type="term" value="P:DNA integration"/>
    <property type="evidence" value="ECO:0007669"/>
    <property type="project" value="InterPro"/>
</dbReference>
<evidence type="ECO:0000256" key="1">
    <source>
        <dbReference type="ARBA" id="ARBA00023172"/>
    </source>
</evidence>
<dbReference type="GO" id="GO:0003677">
    <property type="term" value="F:DNA binding"/>
    <property type="evidence" value="ECO:0007669"/>
    <property type="project" value="InterPro"/>
</dbReference>
<dbReference type="InterPro" id="IPR013762">
    <property type="entry name" value="Integrase-like_cat_sf"/>
</dbReference>
<accession>A0A5P6PGV6</accession>
<keyword evidence="2" id="KW-0614">Plasmid</keyword>
<protein>
    <submittedName>
        <fullName evidence="2">Site-specific integrase</fullName>
    </submittedName>
</protein>
<reference evidence="3" key="1">
    <citation type="submission" date="2019-10" db="EMBL/GenBank/DDBJ databases">
        <title>Complete Genome Sequence of Bradyrhizobium betae type strain PL7HG1T.</title>
        <authorList>
            <person name="Bromfield E.S.P."/>
            <person name="Cloutier S."/>
        </authorList>
    </citation>
    <scope>NUCLEOTIDE SEQUENCE [LARGE SCALE GENOMIC DNA]</scope>
    <source>
        <strain evidence="3">PL7HG1</strain>
        <plasmid evidence="3">pbbpl7hg1</plasmid>
    </source>
</reference>
<dbReference type="OrthoDB" id="7804209at2"/>
<name>A0A5P6PGV6_9BRAD</name>
<dbReference type="GO" id="GO:0006310">
    <property type="term" value="P:DNA recombination"/>
    <property type="evidence" value="ECO:0007669"/>
    <property type="project" value="UniProtKB-KW"/>
</dbReference>
<dbReference type="InterPro" id="IPR011010">
    <property type="entry name" value="DNA_brk_join_enz"/>
</dbReference>
<dbReference type="AlphaFoldDB" id="A0A5P6PGV6"/>
<evidence type="ECO:0000313" key="2">
    <source>
        <dbReference type="EMBL" id="QFI77517.1"/>
    </source>
</evidence>
<dbReference type="EMBL" id="CP044544">
    <property type="protein sequence ID" value="QFI77517.1"/>
    <property type="molecule type" value="Genomic_DNA"/>
</dbReference>
<proteinExistence type="predicted"/>
<gene>
    <name evidence="2" type="ORF">F8237_34940</name>
</gene>
<dbReference type="Gene3D" id="1.10.443.10">
    <property type="entry name" value="Intergrase catalytic core"/>
    <property type="match status" value="1"/>
</dbReference>
<dbReference type="Proteomes" id="UP000325641">
    <property type="component" value="Plasmid pBbPL7HG1"/>
</dbReference>
<dbReference type="RefSeq" id="WP_052506852.1">
    <property type="nucleotide sequence ID" value="NZ_CP044544.1"/>
</dbReference>
<evidence type="ECO:0000313" key="3">
    <source>
        <dbReference type="Proteomes" id="UP000325641"/>
    </source>
</evidence>
<dbReference type="KEGG" id="bbet:F8237_34940"/>
<geneLocation type="plasmid" evidence="3">
    <name>pbbpl7hg1</name>
</geneLocation>